<evidence type="ECO:0000313" key="2">
    <source>
        <dbReference type="Proteomes" id="UP000838756"/>
    </source>
</evidence>
<dbReference type="PANTHER" id="PTHR15735:SF21">
    <property type="entry name" value="PROTEIN NERVOUS WRECK"/>
    <property type="match status" value="1"/>
</dbReference>
<dbReference type="PANTHER" id="PTHR15735">
    <property type="entry name" value="FCH AND DOUBLE SH3 DOMAINS PROTEIN"/>
    <property type="match status" value="1"/>
</dbReference>
<sequence length="109" mass="12413">TTDYLAQAHKELQLTVSDIDKTKKLYFDEEHTAHDVRDKAKDIEEKLKKKKGSFFQSITSLQKNSAKVSSRRDQLEEKSTGARNDYLLSISAANAHQVNKISTVNYLVI</sequence>
<dbReference type="GO" id="GO:0030833">
    <property type="term" value="P:regulation of actin filament polymerization"/>
    <property type="evidence" value="ECO:0007669"/>
    <property type="project" value="TreeGrafter"/>
</dbReference>
<gene>
    <name evidence="1" type="primary">jg22510</name>
    <name evidence="1" type="ORF">PAEG_LOCUS15093</name>
</gene>
<dbReference type="GO" id="GO:0031594">
    <property type="term" value="C:neuromuscular junction"/>
    <property type="evidence" value="ECO:0007669"/>
    <property type="project" value="TreeGrafter"/>
</dbReference>
<dbReference type="GO" id="GO:0007274">
    <property type="term" value="P:neuromuscular synaptic transmission"/>
    <property type="evidence" value="ECO:0007669"/>
    <property type="project" value="TreeGrafter"/>
</dbReference>
<evidence type="ECO:0000313" key="1">
    <source>
        <dbReference type="EMBL" id="CAH2237931.1"/>
    </source>
</evidence>
<dbReference type="SUPFAM" id="SSF103657">
    <property type="entry name" value="BAR/IMD domain-like"/>
    <property type="match status" value="1"/>
</dbReference>
<dbReference type="InterPro" id="IPR027267">
    <property type="entry name" value="AH/BAR_dom_sf"/>
</dbReference>
<comment type="caution">
    <text evidence="1">The sequence shown here is derived from an EMBL/GenBank/DDBJ whole genome shotgun (WGS) entry which is preliminary data.</text>
</comment>
<dbReference type="EMBL" id="CAKXAJ010025304">
    <property type="protein sequence ID" value="CAH2237931.1"/>
    <property type="molecule type" value="Genomic_DNA"/>
</dbReference>
<protein>
    <submittedName>
        <fullName evidence="1">Jg22510 protein</fullName>
    </submittedName>
</protein>
<dbReference type="OrthoDB" id="10065861at2759"/>
<reference evidence="1" key="1">
    <citation type="submission" date="2022-03" db="EMBL/GenBank/DDBJ databases">
        <authorList>
            <person name="Lindestad O."/>
        </authorList>
    </citation>
    <scope>NUCLEOTIDE SEQUENCE</scope>
</reference>
<proteinExistence type="predicted"/>
<dbReference type="AlphaFoldDB" id="A0A8S4RKN7"/>
<accession>A0A8S4RKN7</accession>
<dbReference type="Gene3D" id="1.20.1270.60">
    <property type="entry name" value="Arfaptin homology (AH) domain/BAR domain"/>
    <property type="match status" value="1"/>
</dbReference>
<keyword evidence="2" id="KW-1185">Reference proteome</keyword>
<name>A0A8S4RKN7_9NEOP</name>
<dbReference type="GO" id="GO:0055037">
    <property type="term" value="C:recycling endosome"/>
    <property type="evidence" value="ECO:0007669"/>
    <property type="project" value="TreeGrafter"/>
</dbReference>
<feature type="non-terminal residue" evidence="1">
    <location>
        <position position="1"/>
    </location>
</feature>
<organism evidence="1 2">
    <name type="scientific">Pararge aegeria aegeria</name>
    <dbReference type="NCBI Taxonomy" id="348720"/>
    <lineage>
        <taxon>Eukaryota</taxon>
        <taxon>Metazoa</taxon>
        <taxon>Ecdysozoa</taxon>
        <taxon>Arthropoda</taxon>
        <taxon>Hexapoda</taxon>
        <taxon>Insecta</taxon>
        <taxon>Pterygota</taxon>
        <taxon>Neoptera</taxon>
        <taxon>Endopterygota</taxon>
        <taxon>Lepidoptera</taxon>
        <taxon>Glossata</taxon>
        <taxon>Ditrysia</taxon>
        <taxon>Papilionoidea</taxon>
        <taxon>Nymphalidae</taxon>
        <taxon>Satyrinae</taxon>
        <taxon>Satyrini</taxon>
        <taxon>Parargina</taxon>
        <taxon>Pararge</taxon>
    </lineage>
</organism>
<dbReference type="Proteomes" id="UP000838756">
    <property type="component" value="Unassembled WGS sequence"/>
</dbReference>